<sequence length="455" mass="51286">MAKGEVTAFLSLIFVLLISFITAMLESTVIQVSKNQKRLDVDNAIFSIFGEYQKELLEEYEILAIDGNYGTGSFQEQNLLDHMRYYGTAGIEHDIQGIQYLSDNKGSAFREQVLEYMEQAYGISIIRELAGKTGVWKEQEMQGEEANQENEKVNMELEEFVEESEIMLPEEENPLHHIEELKQSGILKLVLPKEFQVSARGIVPEEQVSSRNLRGGRGSFYIRQNINGIEDRLLFHEYLLKKFGNAAESKGENRSLSYELEYLIGGSSSDVENLEAVVKKLLAVRFGINYLYLQSDSVKQAEAEAMALSLSVLAGLPAVSGFIKQALLAAWAFGESVVDLRVLLSGKKAALIKNNENWQLSLSALITLGTGEDMQEGMDAEGGLTYKDYLRILLFLENEGELTMKALDRVEQNMRSEKEAENFCVDSCVVKLKLQNKAEIRKGLTYQFPVYFGYE</sequence>
<name>A0A315ZU59_9FIRM</name>
<evidence type="ECO:0000313" key="2">
    <source>
        <dbReference type="Proteomes" id="UP000254051"/>
    </source>
</evidence>
<dbReference type="Pfam" id="PF18960">
    <property type="entry name" value="DUF5702"/>
    <property type="match status" value="1"/>
</dbReference>
<reference evidence="2" key="1">
    <citation type="submission" date="2017-07" db="EMBL/GenBank/DDBJ databases">
        <authorList>
            <person name="Varghese N."/>
            <person name="Submissions S."/>
        </authorList>
    </citation>
    <scope>NUCLEOTIDE SEQUENCE [LARGE SCALE GENOMIC DNA]</scope>
    <source>
        <strain evidence="2">NLAE-zl-C134</strain>
    </source>
</reference>
<evidence type="ECO:0000313" key="1">
    <source>
        <dbReference type="EMBL" id="SUQ14801.1"/>
    </source>
</evidence>
<dbReference type="Proteomes" id="UP000254051">
    <property type="component" value="Unassembled WGS sequence"/>
</dbReference>
<proteinExistence type="predicted"/>
<organism evidence="1 2">
    <name type="scientific">Faecalicatena contorta</name>
    <dbReference type="NCBI Taxonomy" id="39482"/>
    <lineage>
        <taxon>Bacteria</taxon>
        <taxon>Bacillati</taxon>
        <taxon>Bacillota</taxon>
        <taxon>Clostridia</taxon>
        <taxon>Lachnospirales</taxon>
        <taxon>Lachnospiraceae</taxon>
        <taxon>Faecalicatena</taxon>
    </lineage>
</organism>
<keyword evidence="2" id="KW-1185">Reference proteome</keyword>
<dbReference type="AlphaFoldDB" id="A0A315ZU59"/>
<dbReference type="InterPro" id="IPR043756">
    <property type="entry name" value="DUF5702"/>
</dbReference>
<gene>
    <name evidence="1" type="ORF">SAMN05216529_10826</name>
</gene>
<accession>A0A315ZU59</accession>
<dbReference type="EMBL" id="UHJJ01000008">
    <property type="protein sequence ID" value="SUQ14801.1"/>
    <property type="molecule type" value="Genomic_DNA"/>
</dbReference>
<protein>
    <submittedName>
        <fullName evidence="1">Uncharacterized protein</fullName>
    </submittedName>
</protein>